<evidence type="ECO:0000256" key="1">
    <source>
        <dbReference type="ARBA" id="ARBA00022723"/>
    </source>
</evidence>
<evidence type="ECO:0000313" key="5">
    <source>
        <dbReference type="Ensembl" id="ENSOANP00000039938.1"/>
    </source>
</evidence>
<dbReference type="InterPro" id="IPR045189">
    <property type="entry name" value="UBR4-like"/>
</dbReference>
<reference evidence="5" key="3">
    <citation type="submission" date="2025-09" db="UniProtKB">
        <authorList>
            <consortium name="Ensembl"/>
        </authorList>
    </citation>
    <scope>IDENTIFICATION</scope>
    <source>
        <strain evidence="5">Glennie</strain>
    </source>
</reference>
<keyword evidence="2" id="KW-0863">Zinc-finger</keyword>
<keyword evidence="6" id="KW-1185">Reference proteome</keyword>
<dbReference type="Pfam" id="PF02207">
    <property type="entry name" value="zf-UBR"/>
    <property type="match status" value="1"/>
</dbReference>
<evidence type="ECO:0000256" key="3">
    <source>
        <dbReference type="ARBA" id="ARBA00022833"/>
    </source>
</evidence>
<organism evidence="5 6">
    <name type="scientific">Ornithorhynchus anatinus</name>
    <name type="common">Duckbill platypus</name>
    <dbReference type="NCBI Taxonomy" id="9258"/>
    <lineage>
        <taxon>Eukaryota</taxon>
        <taxon>Metazoa</taxon>
        <taxon>Chordata</taxon>
        <taxon>Craniata</taxon>
        <taxon>Vertebrata</taxon>
        <taxon>Euteleostomi</taxon>
        <taxon>Mammalia</taxon>
        <taxon>Monotremata</taxon>
        <taxon>Ornithorhynchidae</taxon>
        <taxon>Ornithorhynchus</taxon>
    </lineage>
</organism>
<keyword evidence="1" id="KW-0479">Metal-binding</keyword>
<dbReference type="SMART" id="SM00396">
    <property type="entry name" value="ZnF_UBR1"/>
    <property type="match status" value="1"/>
</dbReference>
<keyword evidence="3" id="KW-0862">Zinc</keyword>
<dbReference type="Ensembl" id="ENSOANT00000050639.1">
    <property type="protein sequence ID" value="ENSOANP00000039938.1"/>
    <property type="gene ID" value="ENSOANG00000046619.1"/>
</dbReference>
<proteinExistence type="predicted"/>
<dbReference type="PANTHER" id="PTHR21725:SF1">
    <property type="entry name" value="E3 UBIQUITIN-PROTEIN LIGASE UBR4"/>
    <property type="match status" value="1"/>
</dbReference>
<dbReference type="InParanoid" id="A0A6I8NFD0"/>
<name>A0A6I8NFD0_ORNAN</name>
<sequence length="69" mass="7418">IHEPALVRTALPSYHCHTCKMVDGVGVCTVCAKVCHKDHEISYAKYGSFFCDCGAKEDGTSFPRTAPGA</sequence>
<dbReference type="Proteomes" id="UP000002279">
    <property type="component" value="Chromosome 5"/>
</dbReference>
<dbReference type="InterPro" id="IPR003126">
    <property type="entry name" value="Znf_UBR"/>
</dbReference>
<accession>A0A6I8NFD0</accession>
<dbReference type="AlphaFoldDB" id="A0A6I8NFD0"/>
<reference evidence="5 6" key="1">
    <citation type="journal article" date="2008" name="Nature">
        <title>Genome analysis of the platypus reveals unique signatures of evolution.</title>
        <authorList>
            <person name="Warren W.C."/>
            <person name="Hillier L.W."/>
            <person name="Marshall Graves J.A."/>
            <person name="Birney E."/>
            <person name="Ponting C.P."/>
            <person name="Grutzner F."/>
            <person name="Belov K."/>
            <person name="Miller W."/>
            <person name="Clarke L."/>
            <person name="Chinwalla A.T."/>
            <person name="Yang S.P."/>
            <person name="Heger A."/>
            <person name="Locke D.P."/>
            <person name="Miethke P."/>
            <person name="Waters P.D."/>
            <person name="Veyrunes F."/>
            <person name="Fulton L."/>
            <person name="Fulton B."/>
            <person name="Graves T."/>
            <person name="Wallis J."/>
            <person name="Puente X.S."/>
            <person name="Lopez-Otin C."/>
            <person name="Ordonez G.R."/>
            <person name="Eichler E.E."/>
            <person name="Chen L."/>
            <person name="Cheng Z."/>
            <person name="Deakin J.E."/>
            <person name="Alsop A."/>
            <person name="Thompson K."/>
            <person name="Kirby P."/>
            <person name="Papenfuss A.T."/>
            <person name="Wakefield M.J."/>
            <person name="Olender T."/>
            <person name="Lancet D."/>
            <person name="Huttley G.A."/>
            <person name="Smit A.F."/>
            <person name="Pask A."/>
            <person name="Temple-Smith P."/>
            <person name="Batzer M.A."/>
            <person name="Walker J.A."/>
            <person name="Konkel M.K."/>
            <person name="Harris R.S."/>
            <person name="Whittington C.M."/>
            <person name="Wong E.S."/>
            <person name="Gemmell N.J."/>
            <person name="Buschiazzo E."/>
            <person name="Vargas Jentzsch I.M."/>
            <person name="Merkel A."/>
            <person name="Schmitz J."/>
            <person name="Zemann A."/>
            <person name="Churakov G."/>
            <person name="Kriegs J.O."/>
            <person name="Brosius J."/>
            <person name="Murchison E.P."/>
            <person name="Sachidanandam R."/>
            <person name="Smith C."/>
            <person name="Hannon G.J."/>
            <person name="Tsend-Ayush E."/>
            <person name="McMillan D."/>
            <person name="Attenborough R."/>
            <person name="Rens W."/>
            <person name="Ferguson-Smith M."/>
            <person name="Lefevre C.M."/>
            <person name="Sharp J.A."/>
            <person name="Nicholas K.R."/>
            <person name="Ray D.A."/>
            <person name="Kube M."/>
            <person name="Reinhardt R."/>
            <person name="Pringle T.H."/>
            <person name="Taylor J."/>
            <person name="Jones R.C."/>
            <person name="Nixon B."/>
            <person name="Dacheux J.L."/>
            <person name="Niwa H."/>
            <person name="Sekita Y."/>
            <person name="Huang X."/>
            <person name="Stark A."/>
            <person name="Kheradpour P."/>
            <person name="Kellis M."/>
            <person name="Flicek P."/>
            <person name="Chen Y."/>
            <person name="Webber C."/>
            <person name="Hardison R."/>
            <person name="Nelson J."/>
            <person name="Hallsworth-Pepin K."/>
            <person name="Delehaunty K."/>
            <person name="Markovic C."/>
            <person name="Minx P."/>
            <person name="Feng Y."/>
            <person name="Kremitzki C."/>
            <person name="Mitreva M."/>
            <person name="Glasscock J."/>
            <person name="Wylie T."/>
            <person name="Wohldmann P."/>
            <person name="Thiru P."/>
            <person name="Nhan M.N."/>
            <person name="Pohl C.S."/>
            <person name="Smith S.M."/>
            <person name="Hou S."/>
            <person name="Nefedov M."/>
            <person name="de Jong P.J."/>
            <person name="Renfree M.B."/>
            <person name="Mardis E.R."/>
            <person name="Wilson R.K."/>
        </authorList>
    </citation>
    <scope>NUCLEOTIDE SEQUENCE [LARGE SCALE GENOMIC DNA]</scope>
    <source>
        <strain evidence="5 6">Glennie</strain>
    </source>
</reference>
<protein>
    <recommendedName>
        <fullName evidence="4">UBR-type domain-containing protein</fullName>
    </recommendedName>
</protein>
<evidence type="ECO:0000256" key="2">
    <source>
        <dbReference type="ARBA" id="ARBA00022771"/>
    </source>
</evidence>
<evidence type="ECO:0000259" key="4">
    <source>
        <dbReference type="SMART" id="SM00396"/>
    </source>
</evidence>
<dbReference type="GeneTree" id="ENSGT00600000084471"/>
<dbReference type="PANTHER" id="PTHR21725">
    <property type="entry name" value="E3 UBIQUITIN-PROTEIN LIGASE UBR4"/>
    <property type="match status" value="1"/>
</dbReference>
<dbReference type="GO" id="GO:0008270">
    <property type="term" value="F:zinc ion binding"/>
    <property type="evidence" value="ECO:0007669"/>
    <property type="project" value="UniProtKB-KW"/>
</dbReference>
<feature type="domain" description="UBR-type" evidence="4">
    <location>
        <begin position="5"/>
        <end position="57"/>
    </location>
</feature>
<reference evidence="5" key="2">
    <citation type="submission" date="2025-08" db="UniProtKB">
        <authorList>
            <consortium name="Ensembl"/>
        </authorList>
    </citation>
    <scope>IDENTIFICATION</scope>
    <source>
        <strain evidence="5">Glennie</strain>
    </source>
</reference>
<evidence type="ECO:0000313" key="6">
    <source>
        <dbReference type="Proteomes" id="UP000002279"/>
    </source>
</evidence>
<dbReference type="Bgee" id="ENSOANG00000046619">
    <property type="expression patterns" value="Expressed in fibroblast and 7 other cell types or tissues"/>
</dbReference>